<evidence type="ECO:0000313" key="1">
    <source>
        <dbReference type="EMBL" id="BBC81713.1"/>
    </source>
</evidence>
<geneLocation type="plasmid" evidence="2">
    <name>paof1 fan1 dna</name>
</geneLocation>
<gene>
    <name evidence="1" type="ORF">AcetOrient_orf00033p</name>
</gene>
<dbReference type="AlphaFoldDB" id="A0A2Z5ZMN8"/>
<keyword evidence="1" id="KW-0614">Plasmid</keyword>
<organism evidence="1 2">
    <name type="scientific">Acetobacter orientalis</name>
    <dbReference type="NCBI Taxonomy" id="146474"/>
    <lineage>
        <taxon>Bacteria</taxon>
        <taxon>Pseudomonadati</taxon>
        <taxon>Pseudomonadota</taxon>
        <taxon>Alphaproteobacteria</taxon>
        <taxon>Acetobacterales</taxon>
        <taxon>Acetobacteraceae</taxon>
        <taxon>Acetobacter</taxon>
    </lineage>
</organism>
<dbReference type="EMBL" id="AP018516">
    <property type="protein sequence ID" value="BBC81713.1"/>
    <property type="molecule type" value="Genomic_DNA"/>
</dbReference>
<accession>A0A2Z5ZMN8</accession>
<sequence length="37" mass="3851">MFTVVFTSDMKISLSVLASPGLVLVTPTGALVCSDYS</sequence>
<dbReference type="KEGG" id="aot:AcetOri_orf00033p"/>
<evidence type="ECO:0000313" key="2">
    <source>
        <dbReference type="Proteomes" id="UP000270034"/>
    </source>
</evidence>
<protein>
    <submittedName>
        <fullName evidence="1">Uncharacterized protein</fullName>
    </submittedName>
</protein>
<proteinExistence type="predicted"/>
<name>A0A2Z5ZMN8_9PROT</name>
<reference evidence="1 2" key="1">
    <citation type="submission" date="2018-02" db="EMBL/GenBank/DDBJ databases">
        <title>Acetobacter orientalis genome.</title>
        <authorList>
            <person name="Nakashima N."/>
            <person name="Tamura T."/>
        </authorList>
    </citation>
    <scope>NUCLEOTIDE SEQUENCE [LARGE SCALE GENOMIC DNA]</scope>
    <source>
        <strain evidence="1 2">FAN1</strain>
        <plasmid evidence="2">paof1 fan1 dna</plasmid>
    </source>
</reference>
<dbReference type="Proteomes" id="UP000270034">
    <property type="component" value="Plasmid pAOF1"/>
</dbReference>